<proteinExistence type="predicted"/>
<dbReference type="EMBL" id="MWWT01000009">
    <property type="protein sequence ID" value="OZG53208.1"/>
    <property type="molecule type" value="Genomic_DNA"/>
</dbReference>
<dbReference type="Proteomes" id="UP000243657">
    <property type="component" value="Unassembled WGS sequence"/>
</dbReference>
<reference evidence="2 3" key="1">
    <citation type="journal article" date="2017" name="BMC Genomics">
        <title>Comparative genomic and phylogenomic analyses of the Bifidobacteriaceae family.</title>
        <authorList>
            <person name="Lugli G.A."/>
            <person name="Milani C."/>
            <person name="Turroni F."/>
            <person name="Duranti S."/>
            <person name="Mancabelli L."/>
            <person name="Mangifesta M."/>
            <person name="Ferrario C."/>
            <person name="Modesto M."/>
            <person name="Mattarelli P."/>
            <person name="Jiri K."/>
            <person name="van Sinderen D."/>
            <person name="Ventura M."/>
        </authorList>
    </citation>
    <scope>NUCLEOTIDE SEQUENCE [LARGE SCALE GENOMIC DNA]</scope>
    <source>
        <strain evidence="2 3">DSM 24762</strain>
    </source>
</reference>
<dbReference type="SUPFAM" id="SSF52540">
    <property type="entry name" value="P-loop containing nucleoside triphosphate hydrolases"/>
    <property type="match status" value="1"/>
</dbReference>
<comment type="caution">
    <text evidence="2">The sequence shown here is derived from an EMBL/GenBank/DDBJ whole genome shotgun (WGS) entry which is preliminary data.</text>
</comment>
<feature type="domain" description="AAA" evidence="1">
    <location>
        <begin position="25"/>
        <end position="153"/>
    </location>
</feature>
<sequence>MIHFSLIARCFYISFLLRHQNKPIIKVLHGVRGVGKSTILNMYRDELRVAGVDKQHIIVVDCEEKDTYECADVFTLNKYIESLMMDDSLYYVFLDEVQKVKGYELLLGSLFIKPNVDLYVASSSGEFLRGTLSTNLTGRYLQKEVFPLSFAEYVSASDSVLDLKEMFREYQYSAFPYLRHTRDDVERINYLENLYDTICANDGDEVLAYSIPRYDIKKRTFLRGSGKEYVIDLGMKGKLDIERADDVDYELKNIVCLELRRRFAHVYAGVIGDSEIDFVAMGATGEREYYQVESSPLSEEDVEHKLKSLATIEDQYPQYMLTMDRNTQVKNYGGIRVLSIVDWLLESC</sequence>
<dbReference type="InterPro" id="IPR027417">
    <property type="entry name" value="P-loop_NTPase"/>
</dbReference>
<keyword evidence="3" id="KW-1185">Reference proteome</keyword>
<evidence type="ECO:0000259" key="1">
    <source>
        <dbReference type="Pfam" id="PF13173"/>
    </source>
</evidence>
<evidence type="ECO:0000313" key="2">
    <source>
        <dbReference type="EMBL" id="OZG53208.1"/>
    </source>
</evidence>
<dbReference type="InterPro" id="IPR041682">
    <property type="entry name" value="AAA_14"/>
</dbReference>
<dbReference type="RefSeq" id="WP_094727229.1">
    <property type="nucleotide sequence ID" value="NZ_JBHLWS010000001.1"/>
</dbReference>
<accession>A0A261F283</accession>
<protein>
    <submittedName>
        <fullName evidence="2">ATPase</fullName>
    </submittedName>
</protein>
<dbReference type="AlphaFoldDB" id="A0A261F283"/>
<dbReference type="PANTHER" id="PTHR33295">
    <property type="entry name" value="ATPASE"/>
    <property type="match status" value="1"/>
</dbReference>
<dbReference type="Pfam" id="PF13173">
    <property type="entry name" value="AAA_14"/>
    <property type="match status" value="1"/>
</dbReference>
<evidence type="ECO:0000313" key="3">
    <source>
        <dbReference type="Proteomes" id="UP000243657"/>
    </source>
</evidence>
<dbReference type="PANTHER" id="PTHR33295:SF20">
    <property type="entry name" value="ATPASE"/>
    <property type="match status" value="1"/>
</dbReference>
<gene>
    <name evidence="2" type="ORF">ALMA_1510</name>
</gene>
<organism evidence="2 3">
    <name type="scientific">Alloscardovia macacae</name>
    <dbReference type="NCBI Taxonomy" id="1160091"/>
    <lineage>
        <taxon>Bacteria</taxon>
        <taxon>Bacillati</taxon>
        <taxon>Actinomycetota</taxon>
        <taxon>Actinomycetes</taxon>
        <taxon>Bifidobacteriales</taxon>
        <taxon>Bifidobacteriaceae</taxon>
        <taxon>Alloscardovia</taxon>
    </lineage>
</organism>
<name>A0A261F283_9BIFI</name>